<reference evidence="2 3" key="1">
    <citation type="submission" date="2023-01" db="EMBL/GenBank/DDBJ databases">
        <title>Analysis of 21 Apiospora genomes using comparative genomics revels a genus with tremendous synthesis potential of carbohydrate active enzymes and secondary metabolites.</title>
        <authorList>
            <person name="Sorensen T."/>
        </authorList>
    </citation>
    <scope>NUCLEOTIDE SEQUENCE [LARGE SCALE GENOMIC DNA]</scope>
    <source>
        <strain evidence="2 3">CBS 114990</strain>
    </source>
</reference>
<accession>A0ABR1X7W0</accession>
<comment type="caution">
    <text evidence="2">The sequence shown here is derived from an EMBL/GenBank/DDBJ whole genome shotgun (WGS) entry which is preliminary data.</text>
</comment>
<dbReference type="EMBL" id="JAQQWN010000003">
    <property type="protein sequence ID" value="KAK8091460.1"/>
    <property type="molecule type" value="Genomic_DNA"/>
</dbReference>
<feature type="region of interest" description="Disordered" evidence="1">
    <location>
        <begin position="209"/>
        <end position="391"/>
    </location>
</feature>
<gene>
    <name evidence="2" type="ORF">PG997_001821</name>
</gene>
<proteinExistence type="predicted"/>
<feature type="compositionally biased region" description="Polar residues" evidence="1">
    <location>
        <begin position="365"/>
        <end position="379"/>
    </location>
</feature>
<evidence type="ECO:0000313" key="3">
    <source>
        <dbReference type="Proteomes" id="UP001433268"/>
    </source>
</evidence>
<sequence length="443" mass="49960">MDSVTPGPEVYRAIDYARVKLEDEFEKLNMREAIFHGHATKTYTPIKEERRAKMWANMDIKGLTLEEAIAKALDLVFEYWKKTNRSLISEARMPGRKDITAEAQMKVLKVKIIVLGELKKNPELFQEGERQVTPALGDGTDRQDAEESPSRRPRQQQHQQEMPDNRGEQAVPNTYLSRNLRPRPGNAARDQAQNDAAPRLPDLQHQLQTGVQEQHRGGQTGAGLQEGRPRGRGRGGQNQPRPHTRNYHDQRSGVEPVQMPADASRAQQVDRFLDSIMVRTDPSPVSEAPRSDPYRPGPRGQDTQAAHRAQPAHPTTPTNEGPRRNPRRGANRRGLEPANNNANTSPERPPPRRTARPRKGGPARNNPSSTAPPTQQNRATPHLLDKIDRQSEDIKQRLEKLEANIRSQERAIRGLERECNDARRVAADMRRALSALDEVAPRP</sequence>
<dbReference type="GeneID" id="92039196"/>
<dbReference type="RefSeq" id="XP_066673432.1">
    <property type="nucleotide sequence ID" value="XM_066806136.1"/>
</dbReference>
<organism evidence="2 3">
    <name type="scientific">Apiospora hydei</name>
    <dbReference type="NCBI Taxonomy" id="1337664"/>
    <lineage>
        <taxon>Eukaryota</taxon>
        <taxon>Fungi</taxon>
        <taxon>Dikarya</taxon>
        <taxon>Ascomycota</taxon>
        <taxon>Pezizomycotina</taxon>
        <taxon>Sordariomycetes</taxon>
        <taxon>Xylariomycetidae</taxon>
        <taxon>Amphisphaeriales</taxon>
        <taxon>Apiosporaceae</taxon>
        <taxon>Apiospora</taxon>
    </lineage>
</organism>
<feature type="region of interest" description="Disordered" evidence="1">
    <location>
        <begin position="125"/>
        <end position="171"/>
    </location>
</feature>
<evidence type="ECO:0000256" key="1">
    <source>
        <dbReference type="SAM" id="MobiDB-lite"/>
    </source>
</evidence>
<dbReference type="Proteomes" id="UP001433268">
    <property type="component" value="Unassembled WGS sequence"/>
</dbReference>
<protein>
    <submittedName>
        <fullName evidence="2">Uncharacterized protein</fullName>
    </submittedName>
</protein>
<evidence type="ECO:0000313" key="2">
    <source>
        <dbReference type="EMBL" id="KAK8091460.1"/>
    </source>
</evidence>
<feature type="compositionally biased region" description="Basic residues" evidence="1">
    <location>
        <begin position="351"/>
        <end position="361"/>
    </location>
</feature>
<feature type="compositionally biased region" description="Basic and acidic residues" evidence="1">
    <location>
        <begin position="139"/>
        <end position="150"/>
    </location>
</feature>
<name>A0ABR1X7W0_9PEZI</name>
<keyword evidence="3" id="KW-1185">Reference proteome</keyword>